<dbReference type="STRING" id="357804.Ping_0137"/>
<protein>
    <submittedName>
        <fullName evidence="1">Uncharacterized protein</fullName>
    </submittedName>
</protein>
<dbReference type="EMBL" id="CP000510">
    <property type="protein sequence ID" value="ABM02008.1"/>
    <property type="molecule type" value="Genomic_DNA"/>
</dbReference>
<sequence>MRNVTIDEIKVEGCKLGDLQIIETLMSLAIKKMLGEHELKLNCFLKAVLAERHGLSELDQIEKQI</sequence>
<organism evidence="1 2">
    <name type="scientific">Psychromonas ingrahamii (strain DSM 17664 / CCUG 51855 / 37)</name>
    <dbReference type="NCBI Taxonomy" id="357804"/>
    <lineage>
        <taxon>Bacteria</taxon>
        <taxon>Pseudomonadati</taxon>
        <taxon>Pseudomonadota</taxon>
        <taxon>Gammaproteobacteria</taxon>
        <taxon>Alteromonadales</taxon>
        <taxon>Psychromonadaceae</taxon>
        <taxon>Psychromonas</taxon>
    </lineage>
</organism>
<evidence type="ECO:0000313" key="1">
    <source>
        <dbReference type="EMBL" id="ABM02008.1"/>
    </source>
</evidence>
<dbReference type="RefSeq" id="WP_011768567.1">
    <property type="nucleotide sequence ID" value="NC_008709.1"/>
</dbReference>
<accession>A1SR93</accession>
<dbReference type="KEGG" id="pin:Ping_0137"/>
<keyword evidence="2" id="KW-1185">Reference proteome</keyword>
<dbReference type="Proteomes" id="UP000000639">
    <property type="component" value="Chromosome"/>
</dbReference>
<dbReference type="HOGENOM" id="CLU_2846668_0_0_6"/>
<evidence type="ECO:0000313" key="2">
    <source>
        <dbReference type="Proteomes" id="UP000000639"/>
    </source>
</evidence>
<dbReference type="AlphaFoldDB" id="A1SR93"/>
<name>A1SR93_PSYIN</name>
<gene>
    <name evidence="1" type="ordered locus">Ping_0137</name>
</gene>
<proteinExistence type="predicted"/>
<reference evidence="1 2" key="1">
    <citation type="submission" date="2007-01" db="EMBL/GenBank/DDBJ databases">
        <title>Complete sequence of Psychromonas ingrahamii 37.</title>
        <authorList>
            <consortium name="US DOE Joint Genome Institute"/>
            <person name="Copeland A."/>
            <person name="Lucas S."/>
            <person name="Lapidus A."/>
            <person name="Barry K."/>
            <person name="Detter J.C."/>
            <person name="Glavina del Rio T."/>
            <person name="Hammon N."/>
            <person name="Israni S."/>
            <person name="Dalin E."/>
            <person name="Tice H."/>
            <person name="Pitluck S."/>
            <person name="Thompson L.S."/>
            <person name="Brettin T."/>
            <person name="Bruce D."/>
            <person name="Han C."/>
            <person name="Tapia R."/>
            <person name="Schmutz J."/>
            <person name="Larimer F."/>
            <person name="Land M."/>
            <person name="Hauser L."/>
            <person name="Kyrpides N."/>
            <person name="Ivanova N."/>
            <person name="Staley J."/>
            <person name="Richardson P."/>
        </authorList>
    </citation>
    <scope>NUCLEOTIDE SEQUENCE [LARGE SCALE GENOMIC DNA]</scope>
    <source>
        <strain evidence="1 2">37</strain>
    </source>
</reference>